<sequence>MKLNKMDHVGIIVEDLESVKAFFTTLGLELIGEQNINGEWIDNIYGVDALEASIAMMKVPHDETAIELIQFRDQSSTTNKSIHFPRNVGASHFAFSVQNIEQVVEQLAATSSNVIGEITQFEDMYKLCYIKGPEGIYIELAEKLK</sequence>
<dbReference type="PROSITE" id="PS51819">
    <property type="entry name" value="VOC"/>
    <property type="match status" value="1"/>
</dbReference>
<name>A0AAI8DEX3_MAMSC</name>
<reference evidence="4" key="1">
    <citation type="submission" date="2017-06" db="EMBL/GenBank/DDBJ databases">
        <title>FDA dAtabase for Regulatory Grade micrObial Sequences (FDA-ARGOS): Supporting development and validation of Infectious Disease Dx tests.</title>
        <authorList>
            <person name="Goldberg B."/>
            <person name="Campos J."/>
            <person name="Tallon L."/>
            <person name="Sadzewicz L."/>
            <person name="Sengamalay N."/>
            <person name="Ott S."/>
            <person name="Godinez A."/>
            <person name="Nagaraj S."/>
            <person name="Vavikolanu K."/>
            <person name="Nadendla S."/>
            <person name="George J."/>
            <person name="Geyer C."/>
            <person name="Sichtig H."/>
        </authorList>
    </citation>
    <scope>NUCLEOTIDE SEQUENCE [LARGE SCALE GENOMIC DNA]</scope>
    <source>
        <strain evidence="4">FDAARGOS_285</strain>
    </source>
</reference>
<dbReference type="GO" id="GO:0004493">
    <property type="term" value="F:methylmalonyl-CoA epimerase activity"/>
    <property type="evidence" value="ECO:0007669"/>
    <property type="project" value="TreeGrafter"/>
</dbReference>
<dbReference type="EMBL" id="CP022046">
    <property type="protein sequence ID" value="ASE33083.1"/>
    <property type="molecule type" value="Genomic_DNA"/>
</dbReference>
<evidence type="ECO:0000313" key="4">
    <source>
        <dbReference type="Proteomes" id="UP000197058"/>
    </source>
</evidence>
<dbReference type="AlphaFoldDB" id="A0AAI8DEX3"/>
<keyword evidence="1" id="KW-0479">Metal-binding</keyword>
<evidence type="ECO:0000259" key="2">
    <source>
        <dbReference type="PROSITE" id="PS51819"/>
    </source>
</evidence>
<dbReference type="InterPro" id="IPR037523">
    <property type="entry name" value="VOC_core"/>
</dbReference>
<dbReference type="Pfam" id="PF13669">
    <property type="entry name" value="Glyoxalase_4"/>
    <property type="match status" value="1"/>
</dbReference>
<dbReference type="Gene3D" id="3.10.180.10">
    <property type="entry name" value="2,3-Dihydroxybiphenyl 1,2-Dioxygenase, domain 1"/>
    <property type="match status" value="1"/>
</dbReference>
<dbReference type="CDD" id="cd08353">
    <property type="entry name" value="VOC_like"/>
    <property type="match status" value="1"/>
</dbReference>
<protein>
    <submittedName>
        <fullName evidence="3">VOC family protein</fullName>
    </submittedName>
</protein>
<dbReference type="KEGG" id="sscu:CEP64_00260"/>
<dbReference type="GO" id="GO:0046872">
    <property type="term" value="F:metal ion binding"/>
    <property type="evidence" value="ECO:0007669"/>
    <property type="project" value="UniProtKB-KW"/>
</dbReference>
<dbReference type="GO" id="GO:0046491">
    <property type="term" value="P:L-methylmalonyl-CoA metabolic process"/>
    <property type="evidence" value="ECO:0007669"/>
    <property type="project" value="TreeGrafter"/>
</dbReference>
<dbReference type="PANTHER" id="PTHR43048:SF5">
    <property type="entry name" value="BLR5325 PROTEIN"/>
    <property type="match status" value="1"/>
</dbReference>
<proteinExistence type="predicted"/>
<evidence type="ECO:0000256" key="1">
    <source>
        <dbReference type="ARBA" id="ARBA00022723"/>
    </source>
</evidence>
<accession>A0AAI8DEX3</accession>
<evidence type="ECO:0000313" key="3">
    <source>
        <dbReference type="EMBL" id="ASE33083.1"/>
    </source>
</evidence>
<organism evidence="3 4">
    <name type="scientific">Mammaliicoccus sciuri</name>
    <name type="common">Staphylococcus sciuri</name>
    <dbReference type="NCBI Taxonomy" id="1296"/>
    <lineage>
        <taxon>Bacteria</taxon>
        <taxon>Bacillati</taxon>
        <taxon>Bacillota</taxon>
        <taxon>Bacilli</taxon>
        <taxon>Bacillales</taxon>
        <taxon>Staphylococcaceae</taxon>
        <taxon>Mammaliicoccus</taxon>
    </lineage>
</organism>
<gene>
    <name evidence="3" type="ORF">CEP64_00260</name>
</gene>
<dbReference type="InterPro" id="IPR029068">
    <property type="entry name" value="Glyas_Bleomycin-R_OHBP_Dase"/>
</dbReference>
<dbReference type="Proteomes" id="UP000197058">
    <property type="component" value="Chromosome"/>
</dbReference>
<feature type="domain" description="VOC" evidence="2">
    <location>
        <begin position="5"/>
        <end position="143"/>
    </location>
</feature>
<dbReference type="SUPFAM" id="SSF54593">
    <property type="entry name" value="Glyoxalase/Bleomycin resistance protein/Dihydroxybiphenyl dioxygenase"/>
    <property type="match status" value="1"/>
</dbReference>
<dbReference type="PANTHER" id="PTHR43048">
    <property type="entry name" value="METHYLMALONYL-COA EPIMERASE"/>
    <property type="match status" value="1"/>
</dbReference>
<dbReference type="InterPro" id="IPR051785">
    <property type="entry name" value="MMCE/EMCE_epimerase"/>
</dbReference>
<dbReference type="RefSeq" id="WP_078355279.1">
    <property type="nucleotide sequence ID" value="NZ_CP022046.2"/>
</dbReference>